<dbReference type="PANTHER" id="PTHR34385">
    <property type="entry name" value="D-ALANYL-D-ALANINE CARBOXYPEPTIDASE"/>
    <property type="match status" value="1"/>
</dbReference>
<dbReference type="InterPro" id="IPR009045">
    <property type="entry name" value="Zn_M74/Hedgehog-like"/>
</dbReference>
<reference evidence="4" key="1">
    <citation type="journal article" date="2019" name="Int. J. Syst. Evol. Microbiol.">
        <title>The Global Catalogue of Microorganisms (GCM) 10K type strain sequencing project: providing services to taxonomists for standard genome sequencing and annotation.</title>
        <authorList>
            <consortium name="The Broad Institute Genomics Platform"/>
            <consortium name="The Broad Institute Genome Sequencing Center for Infectious Disease"/>
            <person name="Wu L."/>
            <person name="Ma J."/>
        </authorList>
    </citation>
    <scope>NUCLEOTIDE SEQUENCE [LARGE SCALE GENOMIC DNA]</scope>
    <source>
        <strain evidence="4">CCUG 60898</strain>
    </source>
</reference>
<dbReference type="Pfam" id="PF02557">
    <property type="entry name" value="VanY"/>
    <property type="match status" value="1"/>
</dbReference>
<dbReference type="Gene3D" id="3.30.1380.10">
    <property type="match status" value="1"/>
</dbReference>
<dbReference type="InterPro" id="IPR052179">
    <property type="entry name" value="DD-CPase-like"/>
</dbReference>
<gene>
    <name evidence="3" type="ORF">ACFQ1G_04360</name>
</gene>
<dbReference type="RefSeq" id="WP_380737051.1">
    <property type="nucleotide sequence ID" value="NZ_JBHTJP010000032.1"/>
</dbReference>
<dbReference type="CDD" id="cd14847">
    <property type="entry name" value="DD-carboxypeptidase_like"/>
    <property type="match status" value="1"/>
</dbReference>
<evidence type="ECO:0000259" key="2">
    <source>
        <dbReference type="Pfam" id="PF02557"/>
    </source>
</evidence>
<dbReference type="PANTHER" id="PTHR34385:SF1">
    <property type="entry name" value="PEPTIDOGLYCAN L-ALANYL-D-GLUTAMATE ENDOPEPTIDASE CWLK"/>
    <property type="match status" value="1"/>
</dbReference>
<protein>
    <submittedName>
        <fullName evidence="3">M15 family metallopeptidase</fullName>
    </submittedName>
</protein>
<keyword evidence="4" id="KW-1185">Reference proteome</keyword>
<dbReference type="InterPro" id="IPR003709">
    <property type="entry name" value="VanY-like_core_dom"/>
</dbReference>
<evidence type="ECO:0000313" key="3">
    <source>
        <dbReference type="EMBL" id="MFD0976018.1"/>
    </source>
</evidence>
<proteinExistence type="predicted"/>
<name>A0ABW3IE48_9FLAO</name>
<dbReference type="EMBL" id="JBHTJP010000032">
    <property type="protein sequence ID" value="MFD0976018.1"/>
    <property type="molecule type" value="Genomic_DNA"/>
</dbReference>
<evidence type="ECO:0000256" key="1">
    <source>
        <dbReference type="SAM" id="SignalP"/>
    </source>
</evidence>
<sequence>MWKNLLLLLLFVAPFNLKAQFTSKDISKSLLLGKLDYNENVDFVKVNDDHASKTTFLNKEVYDAFLKMYEKASSDGIELKIISGARNFEHQKAIWERKWQRLADIDPHSRTQQILEFSSMPSTSRHHWGTDIDLNNLENSYFESGQGKKEYDWLVKHAPEFGFYQVYTSKNSGRTGYSEEKWHWSYLPLANRYLQAYNSVVSYEDIEGFEGAFLAEEYKMISHYVNGVSEQFESLVSAEEISEEILNLSEDVKNLSR</sequence>
<organism evidence="3 4">
    <name type="scientific">Salinimicrobium gaetbulicola</name>
    <dbReference type="NCBI Taxonomy" id="999702"/>
    <lineage>
        <taxon>Bacteria</taxon>
        <taxon>Pseudomonadati</taxon>
        <taxon>Bacteroidota</taxon>
        <taxon>Flavobacteriia</taxon>
        <taxon>Flavobacteriales</taxon>
        <taxon>Flavobacteriaceae</taxon>
        <taxon>Salinimicrobium</taxon>
    </lineage>
</organism>
<evidence type="ECO:0000313" key="4">
    <source>
        <dbReference type="Proteomes" id="UP001597100"/>
    </source>
</evidence>
<accession>A0ABW3IE48</accession>
<dbReference type="Proteomes" id="UP001597100">
    <property type="component" value="Unassembled WGS sequence"/>
</dbReference>
<feature type="chain" id="PRO_5046165057" evidence="1">
    <location>
        <begin position="20"/>
        <end position="257"/>
    </location>
</feature>
<keyword evidence="1" id="KW-0732">Signal</keyword>
<dbReference type="SUPFAM" id="SSF55166">
    <property type="entry name" value="Hedgehog/DD-peptidase"/>
    <property type="match status" value="1"/>
</dbReference>
<feature type="signal peptide" evidence="1">
    <location>
        <begin position="1"/>
        <end position="19"/>
    </location>
</feature>
<feature type="domain" description="D-alanyl-D-alanine carboxypeptidase-like core" evidence="2">
    <location>
        <begin position="56"/>
        <end position="188"/>
    </location>
</feature>
<comment type="caution">
    <text evidence="3">The sequence shown here is derived from an EMBL/GenBank/DDBJ whole genome shotgun (WGS) entry which is preliminary data.</text>
</comment>